<keyword evidence="3" id="KW-1185">Reference proteome</keyword>
<feature type="chain" id="PRO_5046855854" description="Tetratricopeptide repeat-containing protein" evidence="1">
    <location>
        <begin position="22"/>
        <end position="458"/>
    </location>
</feature>
<comment type="caution">
    <text evidence="2">The sequence shown here is derived from an EMBL/GenBank/DDBJ whole genome shotgun (WGS) entry which is preliminary data.</text>
</comment>
<dbReference type="InterPro" id="IPR011990">
    <property type="entry name" value="TPR-like_helical_dom_sf"/>
</dbReference>
<dbReference type="Gene3D" id="1.25.40.10">
    <property type="entry name" value="Tetratricopeptide repeat domain"/>
    <property type="match status" value="1"/>
</dbReference>
<evidence type="ECO:0000313" key="2">
    <source>
        <dbReference type="EMBL" id="KGN91995.1"/>
    </source>
</evidence>
<evidence type="ECO:0008006" key="4">
    <source>
        <dbReference type="Google" id="ProtNLM"/>
    </source>
</evidence>
<dbReference type="Proteomes" id="UP000030101">
    <property type="component" value="Unassembled WGS sequence"/>
</dbReference>
<organism evidence="2 3">
    <name type="scientific">Porphyromonas canoris</name>
    <dbReference type="NCBI Taxonomy" id="36875"/>
    <lineage>
        <taxon>Bacteria</taxon>
        <taxon>Pseudomonadati</taxon>
        <taxon>Bacteroidota</taxon>
        <taxon>Bacteroidia</taxon>
        <taxon>Bacteroidales</taxon>
        <taxon>Porphyromonadaceae</taxon>
        <taxon>Porphyromonas</taxon>
    </lineage>
</organism>
<evidence type="ECO:0000313" key="3">
    <source>
        <dbReference type="Proteomes" id="UP000030101"/>
    </source>
</evidence>
<gene>
    <name evidence="2" type="ORF">HQ43_08080</name>
</gene>
<dbReference type="EMBL" id="JQZV01000013">
    <property type="protein sequence ID" value="KGN91995.1"/>
    <property type="molecule type" value="Genomic_DNA"/>
</dbReference>
<dbReference type="SUPFAM" id="SSF48452">
    <property type="entry name" value="TPR-like"/>
    <property type="match status" value="1"/>
</dbReference>
<accession>A0ABR4XKN5</accession>
<name>A0ABR4XKN5_9PORP</name>
<evidence type="ECO:0000256" key="1">
    <source>
        <dbReference type="SAM" id="SignalP"/>
    </source>
</evidence>
<keyword evidence="1" id="KW-0732">Signal</keyword>
<dbReference type="RefSeq" id="WP_036791782.1">
    <property type="nucleotide sequence ID" value="NZ_JQZV01000013.1"/>
</dbReference>
<proteinExistence type="predicted"/>
<reference evidence="2 3" key="1">
    <citation type="submission" date="2014-08" db="EMBL/GenBank/DDBJ databases">
        <title>Porphyromonas canoris strain:OH2762 Genome sequencing.</title>
        <authorList>
            <person name="Wallis C."/>
            <person name="Deusch O."/>
            <person name="O'Flynn C."/>
            <person name="Davis I."/>
            <person name="Jospin G."/>
            <person name="Darling A.E."/>
            <person name="Coil D.A."/>
            <person name="Alexiev A."/>
            <person name="Horsfall A."/>
            <person name="Kirkwood N."/>
            <person name="Harris S."/>
            <person name="Eisen J.A."/>
        </authorList>
    </citation>
    <scope>NUCLEOTIDE SEQUENCE [LARGE SCALE GENOMIC DNA]</scope>
    <source>
        <strain evidence="3">COT-108 OH2762</strain>
    </source>
</reference>
<protein>
    <recommendedName>
        <fullName evidence="4">Tetratricopeptide repeat-containing protein</fullName>
    </recommendedName>
</protein>
<feature type="signal peptide" evidence="1">
    <location>
        <begin position="1"/>
        <end position="21"/>
    </location>
</feature>
<sequence length="458" mass="51941">MKKTLLFTIAMIAMSAWSSKANNVASVIADSTPNAAIDTTECRKNVSYFKIHAKTNNFQDAYDFWLKVYKNCPDMTKDIYIVGPQILKWKVAQAKTPQEKTEFINQLMEVYDTRMKYFANDPQFGPDYILASKVSDYIEVMAEKADYEMVYNWLKDIVAEKKEKTDYMALNFYLYSSMVKVIKNADHKEQYINEYLTISKYYEDALKKAQESGDADRQQLYTDLKTAADTQFASSGAASCDMLQKIYGSKIEENKDNKEYLDNVIALLRRVNCQESDVYFRASEFAYAISPSAEAALGLAKRAHLNKDRVRANQLFEEAASLSTSSDQKGDIYYIIAQLAYEQGQYSRARQYANKAMEEKSGFGAPLVLIANAYAATANSIFPDDSVKSRIVYCLAVDKLERARAIDPSIAAEAGRLIARYRSYYPSKEDVFMHPDLKEGQSMAIGGWIGESTTIRVK</sequence>